<evidence type="ECO:0000313" key="2">
    <source>
        <dbReference type="Proteomes" id="UP000001412"/>
    </source>
</evidence>
<reference evidence="1 2" key="1">
    <citation type="journal article" date="2003" name="Proc. Natl. Acad. Sci. U.S.A.">
        <title>The genome sequence of Clostridium tetani, the causative agent of tetanus disease.</title>
        <authorList>
            <person name="Brueggemann H."/>
            <person name="Baumer S."/>
            <person name="Fricke W.F."/>
            <person name="Wiezer A."/>
            <person name="Liesegang H."/>
            <person name="Decker I."/>
            <person name="Herzberg C."/>
            <person name="Martinez-Arias R."/>
            <person name="Merkl R."/>
            <person name="Henne A."/>
            <person name="Gottschalk G."/>
        </authorList>
    </citation>
    <scope>NUCLEOTIDE SEQUENCE [LARGE SCALE GENOMIC DNA]</scope>
    <source>
        <strain evidence="2">Massachusetts / E88</strain>
    </source>
</reference>
<organism evidence="1 2">
    <name type="scientific">Clostridium tetani (strain Massachusetts / E88)</name>
    <dbReference type="NCBI Taxonomy" id="212717"/>
    <lineage>
        <taxon>Bacteria</taxon>
        <taxon>Bacillati</taxon>
        <taxon>Bacillota</taxon>
        <taxon>Clostridia</taxon>
        <taxon>Eubacteriales</taxon>
        <taxon>Clostridiaceae</taxon>
        <taxon>Clostridium</taxon>
    </lineage>
</organism>
<protein>
    <submittedName>
        <fullName evidence="1">Conserved protein</fullName>
    </submittedName>
</protein>
<dbReference type="SUPFAM" id="SSF51182">
    <property type="entry name" value="RmlC-like cupins"/>
    <property type="match status" value="1"/>
</dbReference>
<dbReference type="PANTHER" id="PTHR37943">
    <property type="entry name" value="PROTEIN VES"/>
    <property type="match status" value="1"/>
</dbReference>
<sequence length="203" mass="23487">MGMKLSYSIELIKKEDQKTSAWSGGTTTELFIYPKNTEYKKLNFGWRLSSAKVIDEESTFSHLPNIWRYIMVLNGSLKLIHENHHSLNLSPFEVDSFSGDWTTKSYGKVTDFNLMLNKDYTGNIDALYLKKDIKFSIDKNLSHVEAFYTLEEGTYVSINEEEHIKLDENDLLIITFDKDNSKNNISICNNLKNSKVIRSSIDY</sequence>
<dbReference type="Gene3D" id="2.60.120.10">
    <property type="entry name" value="Jelly Rolls"/>
    <property type="match status" value="1"/>
</dbReference>
<dbReference type="EMBL" id="AE015927">
    <property type="protein sequence ID" value="AAO35432.1"/>
    <property type="molecule type" value="Genomic_DNA"/>
</dbReference>
<evidence type="ECO:0000313" key="1">
    <source>
        <dbReference type="EMBL" id="AAO35432.1"/>
    </source>
</evidence>
<proteinExistence type="predicted"/>
<dbReference type="InterPro" id="IPR010282">
    <property type="entry name" value="Uncharacterised_HutD/Ves"/>
</dbReference>
<name>Q897A8_CLOTE</name>
<dbReference type="AlphaFoldDB" id="Q897A8"/>
<dbReference type="PANTHER" id="PTHR37943:SF1">
    <property type="entry name" value="PROTEIN VES"/>
    <property type="match status" value="1"/>
</dbReference>
<dbReference type="InterPro" id="IPR011051">
    <property type="entry name" value="RmlC_Cupin_sf"/>
</dbReference>
<dbReference type="Proteomes" id="UP000001412">
    <property type="component" value="Chromosome"/>
</dbReference>
<dbReference type="HOGENOM" id="CLU_090931_3_0_9"/>
<gene>
    <name evidence="1" type="ordered locus">CTC_00834</name>
</gene>
<accession>Q897A8</accession>
<dbReference type="KEGG" id="ctc:CTC_00834"/>
<dbReference type="InterPro" id="IPR014710">
    <property type="entry name" value="RmlC-like_jellyroll"/>
</dbReference>
<dbReference type="Pfam" id="PF05962">
    <property type="entry name" value="HutD"/>
    <property type="match status" value="1"/>
</dbReference>
<dbReference type="STRING" id="212717.CTC_00834"/>
<keyword evidence="2" id="KW-1185">Reference proteome</keyword>